<name>A0AAV3XT47_9CYAN</name>
<organism evidence="1 2">
    <name type="scientific">Microseira wollei NIES-4236</name>
    <dbReference type="NCBI Taxonomy" id="2530354"/>
    <lineage>
        <taxon>Bacteria</taxon>
        <taxon>Bacillati</taxon>
        <taxon>Cyanobacteriota</taxon>
        <taxon>Cyanophyceae</taxon>
        <taxon>Oscillatoriophycideae</taxon>
        <taxon>Aerosakkonematales</taxon>
        <taxon>Aerosakkonemataceae</taxon>
        <taxon>Microseira</taxon>
    </lineage>
</organism>
<dbReference type="EMBL" id="BLAY01000342">
    <property type="protein sequence ID" value="GET44384.1"/>
    <property type="molecule type" value="Genomic_DNA"/>
</dbReference>
<keyword evidence="2" id="KW-1185">Reference proteome</keyword>
<gene>
    <name evidence="1" type="ORF">MiSe_92110</name>
</gene>
<dbReference type="AlphaFoldDB" id="A0AAV3XT47"/>
<sequence length="165" mass="19334">MDTKITASSQITSNLYEQDFYAWTQEQAKLLRERTWEHLDIDNLVEEIESLGKQQRQELRNPLGILLGDLLKWEFQPSKRSKSWFVTMREQRRRILEHLKENPSLKPYLTSALENAYKDGLDLAVRETSLTDEDFPDQCPYAIEQVLDATFFPGQPVESGQNWVV</sequence>
<evidence type="ECO:0000313" key="1">
    <source>
        <dbReference type="EMBL" id="GET44384.1"/>
    </source>
</evidence>
<evidence type="ECO:0000313" key="2">
    <source>
        <dbReference type="Proteomes" id="UP001050975"/>
    </source>
</evidence>
<dbReference type="PANTHER" id="PTHR34235:SF4">
    <property type="entry name" value="SLR0291 PROTEIN"/>
    <property type="match status" value="1"/>
</dbReference>
<dbReference type="Gene3D" id="1.20.1220.20">
    <property type="entry name" value="Uncharcterised protein PF01724"/>
    <property type="match status" value="1"/>
</dbReference>
<reference evidence="1" key="1">
    <citation type="submission" date="2019-10" db="EMBL/GenBank/DDBJ databases">
        <title>Draft genome sequece of Microseira wollei NIES-4236.</title>
        <authorList>
            <person name="Yamaguchi H."/>
            <person name="Suzuki S."/>
            <person name="Kawachi M."/>
        </authorList>
    </citation>
    <scope>NUCLEOTIDE SEQUENCE</scope>
    <source>
        <strain evidence="1">NIES-4236</strain>
    </source>
</reference>
<dbReference type="Proteomes" id="UP001050975">
    <property type="component" value="Unassembled WGS sequence"/>
</dbReference>
<protein>
    <recommendedName>
        <fullName evidence="3">DUF29 domain-containing protein</fullName>
    </recommendedName>
</protein>
<evidence type="ECO:0008006" key="3">
    <source>
        <dbReference type="Google" id="ProtNLM"/>
    </source>
</evidence>
<dbReference type="RefSeq" id="WP_226594285.1">
    <property type="nucleotide sequence ID" value="NZ_BLAY01000342.1"/>
</dbReference>
<comment type="caution">
    <text evidence="1">The sequence shown here is derived from an EMBL/GenBank/DDBJ whole genome shotgun (WGS) entry which is preliminary data.</text>
</comment>
<dbReference type="InterPro" id="IPR002636">
    <property type="entry name" value="DUF29"/>
</dbReference>
<accession>A0AAV3XT47</accession>
<dbReference type="Pfam" id="PF01724">
    <property type="entry name" value="DUF29"/>
    <property type="match status" value="1"/>
</dbReference>
<proteinExistence type="predicted"/>
<dbReference type="PANTHER" id="PTHR34235">
    <property type="entry name" value="SLR1203 PROTEIN-RELATED"/>
    <property type="match status" value="1"/>
</dbReference>